<accession>A0A5B7AJC9</accession>
<name>A0A5B7AJC9_DAVIN</name>
<sequence>MSCDRRRSNGYRAKLEAAIEQSLSNGYRAKLEQKWLHHCEAKKTRIISIDGGGTTDIVAEAALIHLEDQIRAKTGDSHSRIADFFDIIAGTGIGALFAAMLTADDGDGRSLFTAREAVKFVTEKQSELFKIKNVGVFRRGQRFSGKSIDKVLEEALRREDGKVLTLKDTCKPLLVPCFDLNSSAPFVFSRADASESPSYDFELWKVCRATSATPSMFKPFNLTSVDGKTSCLAVDGGLVMNNPTAAAVTHVLHNKRDFPSVNGVEDLLVLSLGNGPLTDPSRHTLRHNGNCSTSSIVGVVLDGVSETIDQMLGNAFCWNRTDYVRIQANGYATGEARPSMEEVLKERGVESLPFGGKRLLTETNGQRIENFVQRLVASGKTSLPTSPCKETAVNPLANGR</sequence>
<evidence type="ECO:0000256" key="5">
    <source>
        <dbReference type="PROSITE-ProRule" id="PRU01161"/>
    </source>
</evidence>
<dbReference type="CDD" id="cd07199">
    <property type="entry name" value="Pat17_PNPLA8_PNPLA9_like"/>
    <property type="match status" value="1"/>
</dbReference>
<dbReference type="Gene3D" id="3.40.1090.10">
    <property type="entry name" value="Cytosolic phospholipase A2 catalytic domain"/>
    <property type="match status" value="1"/>
</dbReference>
<gene>
    <name evidence="8" type="ORF">Din_026353</name>
</gene>
<dbReference type="GO" id="GO:0016042">
    <property type="term" value="P:lipid catabolic process"/>
    <property type="evidence" value="ECO:0007669"/>
    <property type="project" value="UniProtKB-KW"/>
</dbReference>
<evidence type="ECO:0000256" key="1">
    <source>
        <dbReference type="ARBA" id="ARBA00010240"/>
    </source>
</evidence>
<dbReference type="PANTHER" id="PTHR32241">
    <property type="entry name" value="PATATIN-LIKE PROTEIN 6"/>
    <property type="match status" value="1"/>
</dbReference>
<reference evidence="8" key="1">
    <citation type="submission" date="2019-08" db="EMBL/GenBank/DDBJ databases">
        <title>Reference gene set and small RNA set construction with multiple tissues from Davidia involucrata Baill.</title>
        <authorList>
            <person name="Yang H."/>
            <person name="Zhou C."/>
            <person name="Li G."/>
            <person name="Wang J."/>
            <person name="Gao P."/>
            <person name="Wang M."/>
            <person name="Wang R."/>
            <person name="Zhao Y."/>
        </authorList>
    </citation>
    <scope>NUCLEOTIDE SEQUENCE</scope>
    <source>
        <tissue evidence="8">Mixed with DoveR01_LX</tissue>
    </source>
</reference>
<proteinExistence type="inferred from homology"/>
<evidence type="ECO:0000256" key="4">
    <source>
        <dbReference type="ARBA" id="ARBA00023098"/>
    </source>
</evidence>
<evidence type="ECO:0000256" key="6">
    <source>
        <dbReference type="RuleBase" id="RU361262"/>
    </source>
</evidence>
<dbReference type="PANTHER" id="PTHR32241:SF13">
    <property type="entry name" value="INACTIVE PATATIN-LIKE PROTEIN 9-RELATED"/>
    <property type="match status" value="1"/>
</dbReference>
<comment type="function">
    <text evidence="6">Lipolytic acyl hydrolase (LAH).</text>
</comment>
<dbReference type="AlphaFoldDB" id="A0A5B7AJC9"/>
<dbReference type="PROSITE" id="PS51635">
    <property type="entry name" value="PNPLA"/>
    <property type="match status" value="1"/>
</dbReference>
<dbReference type="EMBL" id="GHES01026353">
    <property type="protein sequence ID" value="MPA56912.1"/>
    <property type="molecule type" value="Transcribed_RNA"/>
</dbReference>
<dbReference type="InterPro" id="IPR016035">
    <property type="entry name" value="Acyl_Trfase/lysoPLipase"/>
</dbReference>
<keyword evidence="2 6" id="KW-0378">Hydrolase</keyword>
<feature type="short sequence motif" description="DGA/G" evidence="5">
    <location>
        <begin position="235"/>
        <end position="237"/>
    </location>
</feature>
<protein>
    <recommendedName>
        <fullName evidence="6">Patatin</fullName>
        <ecNumber evidence="6">3.1.1.-</ecNumber>
    </recommendedName>
</protein>
<dbReference type="InterPro" id="IPR002641">
    <property type="entry name" value="PNPLA_dom"/>
</dbReference>
<dbReference type="GO" id="GO:0016787">
    <property type="term" value="F:hydrolase activity"/>
    <property type="evidence" value="ECO:0007669"/>
    <property type="project" value="UniProtKB-KW"/>
</dbReference>
<comment type="domain">
    <text evidence="6">The nitrogen atoms of the two glycine residues in the GGXR motif define the oxyanion hole, and stabilize the oxyanion that forms during the nucleophilic attack by the catalytic serine during substrate cleavage.</text>
</comment>
<evidence type="ECO:0000313" key="8">
    <source>
        <dbReference type="EMBL" id="MPA56912.1"/>
    </source>
</evidence>
<evidence type="ECO:0000259" key="7">
    <source>
        <dbReference type="PROSITE" id="PS51635"/>
    </source>
</evidence>
<feature type="domain" description="PNPLA" evidence="7">
    <location>
        <begin position="47"/>
        <end position="248"/>
    </location>
</feature>
<organism evidence="8">
    <name type="scientific">Davidia involucrata</name>
    <name type="common">Dove tree</name>
    <dbReference type="NCBI Taxonomy" id="16924"/>
    <lineage>
        <taxon>Eukaryota</taxon>
        <taxon>Viridiplantae</taxon>
        <taxon>Streptophyta</taxon>
        <taxon>Embryophyta</taxon>
        <taxon>Tracheophyta</taxon>
        <taxon>Spermatophyta</taxon>
        <taxon>Magnoliopsida</taxon>
        <taxon>eudicotyledons</taxon>
        <taxon>Gunneridae</taxon>
        <taxon>Pentapetalae</taxon>
        <taxon>asterids</taxon>
        <taxon>Cornales</taxon>
        <taxon>Nyssaceae</taxon>
        <taxon>Davidia</taxon>
    </lineage>
</organism>
<dbReference type="EC" id="3.1.1.-" evidence="6"/>
<comment type="caution">
    <text evidence="5">Lacks conserved residue(s) required for the propagation of feature annotation.</text>
</comment>
<evidence type="ECO:0000256" key="3">
    <source>
        <dbReference type="ARBA" id="ARBA00022963"/>
    </source>
</evidence>
<keyword evidence="3 6" id="KW-0442">Lipid degradation</keyword>
<dbReference type="Pfam" id="PF01734">
    <property type="entry name" value="Patatin"/>
    <property type="match status" value="1"/>
</dbReference>
<evidence type="ECO:0000256" key="2">
    <source>
        <dbReference type="ARBA" id="ARBA00022801"/>
    </source>
</evidence>
<comment type="similarity">
    <text evidence="1 6">Belongs to the patatin family.</text>
</comment>
<keyword evidence="4 6" id="KW-0443">Lipid metabolism</keyword>
<dbReference type="SUPFAM" id="SSF52151">
    <property type="entry name" value="FabD/lysophospholipase-like"/>
    <property type="match status" value="1"/>
</dbReference>